<feature type="compositionally biased region" description="Basic and acidic residues" evidence="1">
    <location>
        <begin position="28"/>
        <end position="47"/>
    </location>
</feature>
<dbReference type="Proteomes" id="UP001345963">
    <property type="component" value="Unassembled WGS sequence"/>
</dbReference>
<evidence type="ECO:0000313" key="3">
    <source>
        <dbReference type="Proteomes" id="UP001345963"/>
    </source>
</evidence>
<keyword evidence="3" id="KW-1185">Reference proteome</keyword>
<proteinExistence type="predicted"/>
<evidence type="ECO:0000313" key="2">
    <source>
        <dbReference type="EMBL" id="MED6251816.1"/>
    </source>
</evidence>
<feature type="compositionally biased region" description="Basic and acidic residues" evidence="1">
    <location>
        <begin position="71"/>
        <end position="91"/>
    </location>
</feature>
<feature type="compositionally biased region" description="Polar residues" evidence="1">
    <location>
        <begin position="16"/>
        <end position="26"/>
    </location>
</feature>
<feature type="compositionally biased region" description="Polar residues" evidence="1">
    <location>
        <begin position="301"/>
        <end position="310"/>
    </location>
</feature>
<feature type="compositionally biased region" description="Low complexity" evidence="1">
    <location>
        <begin position="439"/>
        <end position="454"/>
    </location>
</feature>
<evidence type="ECO:0000256" key="1">
    <source>
        <dbReference type="SAM" id="MobiDB-lite"/>
    </source>
</evidence>
<name>A0ABU7BMX7_9TELE</name>
<feature type="compositionally biased region" description="Basic and acidic residues" evidence="1">
    <location>
        <begin position="480"/>
        <end position="497"/>
    </location>
</feature>
<organism evidence="2 3">
    <name type="scientific">Ataeniobius toweri</name>
    <dbReference type="NCBI Taxonomy" id="208326"/>
    <lineage>
        <taxon>Eukaryota</taxon>
        <taxon>Metazoa</taxon>
        <taxon>Chordata</taxon>
        <taxon>Craniata</taxon>
        <taxon>Vertebrata</taxon>
        <taxon>Euteleostomi</taxon>
        <taxon>Actinopterygii</taxon>
        <taxon>Neopterygii</taxon>
        <taxon>Teleostei</taxon>
        <taxon>Neoteleostei</taxon>
        <taxon>Acanthomorphata</taxon>
        <taxon>Ovalentaria</taxon>
        <taxon>Atherinomorphae</taxon>
        <taxon>Cyprinodontiformes</taxon>
        <taxon>Goodeidae</taxon>
        <taxon>Ataeniobius</taxon>
    </lineage>
</organism>
<accession>A0ABU7BMX7</accession>
<feature type="compositionally biased region" description="Low complexity" evidence="1">
    <location>
        <begin position="286"/>
        <end position="300"/>
    </location>
</feature>
<sequence>MSPDLSPSGAVALVSPTISSSNSQPADSDVRVKTEADHRGEETECRQLKGTQRSSFEVYKPHSTSTLSSWKTEHRITQAGERSFEALDQHHAPIHPSPLRKKSPSSPGGEVKPSRPVIHAPIPCHPKRLKSGPVSLPWPADWVSVAAAGTSNTLQTSSSRLHLPHFTNLIPPSLPATPKRHTVGSPWQKPSTPLPPKEPTVVFTFRRMPDNTENETRPPEKKEDPPSIAQKISGEALRDSCDGPLDLSDYAKSKPNQPANDDSPIALQCQGGIQRSPDRNVNMLIPVSSPSLVALPSSSSTTQVKQQEQEPTNDHNHEVKDQQQKEEAVGKTEQSNRKNVPVLTLSLRPVHWFILRFLRYFNSPVLVVCYWFLLSCTLMSSSLFATWLMPAPCLMSYLCSLASPFSVVRLETLTSALHKQESISSNGKPKCPSIVSPRASSASSQSSSSANEAESSLDEQEDKSGSGQETKPKCKRKRPRVETETDRDSDTNSKHEFIFSPTFTVTISG</sequence>
<feature type="region of interest" description="Disordered" evidence="1">
    <location>
        <begin position="172"/>
        <end position="335"/>
    </location>
</feature>
<feature type="region of interest" description="Disordered" evidence="1">
    <location>
        <begin position="1"/>
        <end position="125"/>
    </location>
</feature>
<feature type="compositionally biased region" description="Basic and acidic residues" evidence="1">
    <location>
        <begin position="207"/>
        <end position="225"/>
    </location>
</feature>
<gene>
    <name evidence="2" type="ORF">ATANTOWER_003307</name>
</gene>
<feature type="compositionally biased region" description="Basic and acidic residues" evidence="1">
    <location>
        <begin position="312"/>
        <end position="335"/>
    </location>
</feature>
<reference evidence="2 3" key="1">
    <citation type="submission" date="2021-07" db="EMBL/GenBank/DDBJ databases">
        <authorList>
            <person name="Palmer J.M."/>
        </authorList>
    </citation>
    <scope>NUCLEOTIDE SEQUENCE [LARGE SCALE GENOMIC DNA]</scope>
    <source>
        <strain evidence="2 3">AT_MEX2019</strain>
        <tissue evidence="2">Muscle</tissue>
    </source>
</reference>
<dbReference type="EMBL" id="JAHUTI010060356">
    <property type="protein sequence ID" value="MED6251816.1"/>
    <property type="molecule type" value="Genomic_DNA"/>
</dbReference>
<comment type="caution">
    <text evidence="2">The sequence shown here is derived from an EMBL/GenBank/DDBJ whole genome shotgun (WGS) entry which is preliminary data.</text>
</comment>
<feature type="region of interest" description="Disordered" evidence="1">
    <location>
        <begin position="419"/>
        <end position="509"/>
    </location>
</feature>
<protein>
    <submittedName>
        <fullName evidence="2">Uncharacterized protein</fullName>
    </submittedName>
</protein>